<dbReference type="SUPFAM" id="SSF51735">
    <property type="entry name" value="NAD(P)-binding Rossmann-fold domains"/>
    <property type="match status" value="1"/>
</dbReference>
<dbReference type="OrthoDB" id="3535423at2759"/>
<dbReference type="Gene3D" id="3.40.50.720">
    <property type="entry name" value="NAD(P)-binding Rossmann-like Domain"/>
    <property type="match status" value="1"/>
</dbReference>
<keyword evidence="2" id="KW-1185">Reference proteome</keyword>
<protein>
    <recommendedName>
        <fullName evidence="3">Epimerase</fullName>
    </recommendedName>
</protein>
<dbReference type="InterPro" id="IPR036291">
    <property type="entry name" value="NAD(P)-bd_dom_sf"/>
</dbReference>
<dbReference type="AlphaFoldDB" id="A0A1Y1XP87"/>
<proteinExistence type="predicted"/>
<dbReference type="EMBL" id="MCFG01000007">
    <property type="protein sequence ID" value="ORX87557.1"/>
    <property type="molecule type" value="Genomic_DNA"/>
</dbReference>
<dbReference type="STRING" id="1754192.A0A1Y1XP87"/>
<organism evidence="1 2">
    <name type="scientific">Anaeromyces robustus</name>
    <dbReference type="NCBI Taxonomy" id="1754192"/>
    <lineage>
        <taxon>Eukaryota</taxon>
        <taxon>Fungi</taxon>
        <taxon>Fungi incertae sedis</taxon>
        <taxon>Chytridiomycota</taxon>
        <taxon>Chytridiomycota incertae sedis</taxon>
        <taxon>Neocallimastigomycetes</taxon>
        <taxon>Neocallimastigales</taxon>
        <taxon>Neocallimastigaceae</taxon>
        <taxon>Anaeromyces</taxon>
    </lineage>
</organism>
<reference evidence="1 2" key="1">
    <citation type="submission" date="2016-08" db="EMBL/GenBank/DDBJ databases">
        <title>A Parts List for Fungal Cellulosomes Revealed by Comparative Genomics.</title>
        <authorList>
            <consortium name="DOE Joint Genome Institute"/>
            <person name="Haitjema C.H."/>
            <person name="Gilmore S.P."/>
            <person name="Henske J.K."/>
            <person name="Solomon K.V."/>
            <person name="De Groot R."/>
            <person name="Kuo A."/>
            <person name="Mondo S.J."/>
            <person name="Salamov A.A."/>
            <person name="Labutti K."/>
            <person name="Zhao Z."/>
            <person name="Chiniquy J."/>
            <person name="Barry K."/>
            <person name="Brewer H.M."/>
            <person name="Purvine S.O."/>
            <person name="Wright A.T."/>
            <person name="Boxma B."/>
            <person name="Van Alen T."/>
            <person name="Hackstein J.H."/>
            <person name="Baker S.E."/>
            <person name="Grigoriev I.V."/>
            <person name="O'Malley M.A."/>
        </authorList>
    </citation>
    <scope>NUCLEOTIDE SEQUENCE [LARGE SCALE GENOMIC DNA]</scope>
    <source>
        <strain evidence="1 2">S4</strain>
    </source>
</reference>
<accession>A0A1Y1XP87</accession>
<comment type="caution">
    <text evidence="1">The sequence shown here is derived from an EMBL/GenBank/DDBJ whole genome shotgun (WGS) entry which is preliminary data.</text>
</comment>
<dbReference type="PANTHER" id="PTHR14097:SF8">
    <property type="entry name" value="NAD(P)-BINDING DOMAIN-CONTAINING PROTEIN"/>
    <property type="match status" value="1"/>
</dbReference>
<gene>
    <name evidence="1" type="ORF">BCR32DRAFT_324393</name>
</gene>
<evidence type="ECO:0008006" key="3">
    <source>
        <dbReference type="Google" id="ProtNLM"/>
    </source>
</evidence>
<evidence type="ECO:0000313" key="2">
    <source>
        <dbReference type="Proteomes" id="UP000193944"/>
    </source>
</evidence>
<sequence>MLKVIITGTNGFVGQGALLECLKSPKVEKILSVTRKSLYRQHDKLKEFIIPNFKDFKEKDEHLQGYNCCIYCATKRNVNVTEEEYREFTHDIPIHFAKALGENKDMTFIYVSGAGTNSNSKYMWSRVKGETENELLKMKGNEFKDVYCIRPALMKHSSEQQNVSGMQKFYSIFYWINRPFGAANLIEEVGKTFIQLGLNGYEKEILDPNDIKICSEKYDKLIAK</sequence>
<dbReference type="Proteomes" id="UP000193944">
    <property type="component" value="Unassembled WGS sequence"/>
</dbReference>
<reference evidence="1 2" key="2">
    <citation type="submission" date="2016-08" db="EMBL/GenBank/DDBJ databases">
        <title>Pervasive Adenine N6-methylation of Active Genes in Fungi.</title>
        <authorList>
            <consortium name="DOE Joint Genome Institute"/>
            <person name="Mondo S.J."/>
            <person name="Dannebaum R.O."/>
            <person name="Kuo R.C."/>
            <person name="Labutti K."/>
            <person name="Haridas S."/>
            <person name="Kuo A."/>
            <person name="Salamov A."/>
            <person name="Ahrendt S.R."/>
            <person name="Lipzen A."/>
            <person name="Sullivan W."/>
            <person name="Andreopoulos W.B."/>
            <person name="Clum A."/>
            <person name="Lindquist E."/>
            <person name="Daum C."/>
            <person name="Ramamoorthy G.K."/>
            <person name="Gryganskyi A."/>
            <person name="Culley D."/>
            <person name="Magnuson J.K."/>
            <person name="James T.Y."/>
            <person name="O'Malley M.A."/>
            <person name="Stajich J.E."/>
            <person name="Spatafora J.W."/>
            <person name="Visel A."/>
            <person name="Grigoriev I.V."/>
        </authorList>
    </citation>
    <scope>NUCLEOTIDE SEQUENCE [LARGE SCALE GENOMIC DNA]</scope>
    <source>
        <strain evidence="1 2">S4</strain>
    </source>
</reference>
<dbReference type="PANTHER" id="PTHR14097">
    <property type="entry name" value="OXIDOREDUCTASE HTATIP2"/>
    <property type="match status" value="1"/>
</dbReference>
<evidence type="ECO:0000313" key="1">
    <source>
        <dbReference type="EMBL" id="ORX87557.1"/>
    </source>
</evidence>
<name>A0A1Y1XP87_9FUNG</name>